<sequence>MPPRGSSPLVYAMPGPPPALISRVGDGPALIVRSGTTNRSPSTSAVPLTCSFTSVVRQRWRRSAFGRGSFLSVSTIDAGTSDATLRYGQYGSGRTVLPDQLPMASRTGSPSSYWVALR</sequence>
<accession>A0ABP9DI39</accession>
<proteinExistence type="predicted"/>
<name>A0ABP9DI39_9ACTN</name>
<dbReference type="EMBL" id="BAABIS010000001">
    <property type="protein sequence ID" value="GAA4837986.1"/>
    <property type="molecule type" value="Genomic_DNA"/>
</dbReference>
<evidence type="ECO:0000313" key="2">
    <source>
        <dbReference type="Proteomes" id="UP001501752"/>
    </source>
</evidence>
<keyword evidence="2" id="KW-1185">Reference proteome</keyword>
<evidence type="ECO:0000313" key="1">
    <source>
        <dbReference type="EMBL" id="GAA4837986.1"/>
    </source>
</evidence>
<organism evidence="1 2">
    <name type="scientific">Kitasatospora terrestris</name>
    <dbReference type="NCBI Taxonomy" id="258051"/>
    <lineage>
        <taxon>Bacteria</taxon>
        <taxon>Bacillati</taxon>
        <taxon>Actinomycetota</taxon>
        <taxon>Actinomycetes</taxon>
        <taxon>Kitasatosporales</taxon>
        <taxon>Streptomycetaceae</taxon>
        <taxon>Kitasatospora</taxon>
    </lineage>
</organism>
<dbReference type="RefSeq" id="WP_345702122.1">
    <property type="nucleotide sequence ID" value="NZ_BAABIS010000001.1"/>
</dbReference>
<dbReference type="Proteomes" id="UP001501752">
    <property type="component" value="Unassembled WGS sequence"/>
</dbReference>
<gene>
    <name evidence="1" type="ORF">GCM10023235_11360</name>
</gene>
<protein>
    <submittedName>
        <fullName evidence="1">Uncharacterized protein</fullName>
    </submittedName>
</protein>
<comment type="caution">
    <text evidence="1">The sequence shown here is derived from an EMBL/GenBank/DDBJ whole genome shotgun (WGS) entry which is preliminary data.</text>
</comment>
<reference evidence="2" key="1">
    <citation type="journal article" date="2019" name="Int. J. Syst. Evol. Microbiol.">
        <title>The Global Catalogue of Microorganisms (GCM) 10K type strain sequencing project: providing services to taxonomists for standard genome sequencing and annotation.</title>
        <authorList>
            <consortium name="The Broad Institute Genomics Platform"/>
            <consortium name="The Broad Institute Genome Sequencing Center for Infectious Disease"/>
            <person name="Wu L."/>
            <person name="Ma J."/>
        </authorList>
    </citation>
    <scope>NUCLEOTIDE SEQUENCE [LARGE SCALE GENOMIC DNA]</scope>
    <source>
        <strain evidence="2">JCM 13006</strain>
    </source>
</reference>